<dbReference type="EMBL" id="CYXN01000004">
    <property type="protein sequence ID" value="CUM85342.1"/>
    <property type="molecule type" value="Genomic_DNA"/>
</dbReference>
<dbReference type="Pfam" id="PF00239">
    <property type="entry name" value="Resolvase"/>
    <property type="match status" value="1"/>
</dbReference>
<proteinExistence type="predicted"/>
<sequence>MNIYGYCRISTAKQSIDRQIRNIKAEYPTAHIVQEAYTGTSIFRPEWLKLYRILRAGDVVVFDSVSRMSRNAEEGFTLYEDLYHKGIRLVFLKEHHIDTETYKKALSGSIAMTGTNVDFILKGINEYLMALAKEQIKLAFEQSEKEVADLHQRTREGIVTAKLNGKQIGRKKGTGFETQKSKVAKEKIRIHCKAFGGTLDDMECMKLTGIARNTYYKYKRQIRAELTDEGNLKRKSCYEKRKMCKR</sequence>
<accession>A0A173S4U1</accession>
<dbReference type="Gene3D" id="3.40.50.1390">
    <property type="entry name" value="Resolvase, N-terminal catalytic domain"/>
    <property type="match status" value="1"/>
</dbReference>
<dbReference type="InterPro" id="IPR036162">
    <property type="entry name" value="Resolvase-like_N_sf"/>
</dbReference>
<evidence type="ECO:0000256" key="1">
    <source>
        <dbReference type="ARBA" id="ARBA00023125"/>
    </source>
</evidence>
<reference evidence="4 5" key="1">
    <citation type="submission" date="2015-09" db="EMBL/GenBank/DDBJ databases">
        <authorList>
            <consortium name="Pathogen Informatics"/>
        </authorList>
    </citation>
    <scope>NUCLEOTIDE SEQUENCE [LARGE SCALE GENOMIC DNA]</scope>
    <source>
        <strain evidence="4 5">2789STDY5834970</strain>
    </source>
</reference>
<name>A0A173S4U1_9FIRM</name>
<dbReference type="PROSITE" id="PS51736">
    <property type="entry name" value="RECOMBINASES_3"/>
    <property type="match status" value="1"/>
</dbReference>
<evidence type="ECO:0000313" key="5">
    <source>
        <dbReference type="Proteomes" id="UP000095649"/>
    </source>
</evidence>
<evidence type="ECO:0000256" key="2">
    <source>
        <dbReference type="ARBA" id="ARBA00023172"/>
    </source>
</evidence>
<dbReference type="GO" id="GO:0003677">
    <property type="term" value="F:DNA binding"/>
    <property type="evidence" value="ECO:0007669"/>
    <property type="project" value="UniProtKB-KW"/>
</dbReference>
<protein>
    <submittedName>
        <fullName evidence="4">Transposon Tn3 resolvase</fullName>
    </submittedName>
</protein>
<dbReference type="SMART" id="SM00857">
    <property type="entry name" value="Resolvase"/>
    <property type="match status" value="1"/>
</dbReference>
<dbReference type="AlphaFoldDB" id="A0A173S4U1"/>
<evidence type="ECO:0000313" key="4">
    <source>
        <dbReference type="EMBL" id="CUM85342.1"/>
    </source>
</evidence>
<dbReference type="Proteomes" id="UP000095649">
    <property type="component" value="Unassembled WGS sequence"/>
</dbReference>
<gene>
    <name evidence="4" type="primary">tnpR_1</name>
    <name evidence="4" type="ORF">ERS852582_00832</name>
</gene>
<dbReference type="PANTHER" id="PTHR30461:SF2">
    <property type="entry name" value="SERINE RECOMBINASE PINE-RELATED"/>
    <property type="match status" value="1"/>
</dbReference>
<keyword evidence="1" id="KW-0238">DNA-binding</keyword>
<dbReference type="InterPro" id="IPR050639">
    <property type="entry name" value="SSR_resolvase"/>
</dbReference>
<organism evidence="4 5">
    <name type="scientific">Faecalibacterium prausnitzii</name>
    <dbReference type="NCBI Taxonomy" id="853"/>
    <lineage>
        <taxon>Bacteria</taxon>
        <taxon>Bacillati</taxon>
        <taxon>Bacillota</taxon>
        <taxon>Clostridia</taxon>
        <taxon>Eubacteriales</taxon>
        <taxon>Oscillospiraceae</taxon>
        <taxon>Faecalibacterium</taxon>
    </lineage>
</organism>
<dbReference type="SUPFAM" id="SSF53041">
    <property type="entry name" value="Resolvase-like"/>
    <property type="match status" value="1"/>
</dbReference>
<dbReference type="RefSeq" id="WP_172679779.1">
    <property type="nucleotide sequence ID" value="NZ_CYXN01000004.1"/>
</dbReference>
<keyword evidence="2" id="KW-0233">DNA recombination</keyword>
<dbReference type="PANTHER" id="PTHR30461">
    <property type="entry name" value="DNA-INVERTASE FROM LAMBDOID PROPHAGE"/>
    <property type="match status" value="1"/>
</dbReference>
<evidence type="ECO:0000259" key="3">
    <source>
        <dbReference type="PROSITE" id="PS51736"/>
    </source>
</evidence>
<feature type="domain" description="Resolvase/invertase-type recombinase catalytic" evidence="3">
    <location>
        <begin position="2"/>
        <end position="143"/>
    </location>
</feature>
<dbReference type="GO" id="GO:0000150">
    <property type="term" value="F:DNA strand exchange activity"/>
    <property type="evidence" value="ECO:0007669"/>
    <property type="project" value="InterPro"/>
</dbReference>
<dbReference type="InterPro" id="IPR006119">
    <property type="entry name" value="Resolv_N"/>
</dbReference>
<dbReference type="CDD" id="cd03768">
    <property type="entry name" value="SR_ResInv"/>
    <property type="match status" value="1"/>
</dbReference>